<keyword evidence="1" id="KW-1133">Transmembrane helix</keyword>
<accession>A0A364NR41</accession>
<name>A0A364NR41_9GAMM</name>
<evidence type="ECO:0000313" key="3">
    <source>
        <dbReference type="EMBL" id="RAU19514.1"/>
    </source>
</evidence>
<dbReference type="Pfam" id="PF00990">
    <property type="entry name" value="GGDEF"/>
    <property type="match status" value="1"/>
</dbReference>
<organism evidence="3 4">
    <name type="scientific">Nitrincola tibetensis</name>
    <dbReference type="NCBI Taxonomy" id="2219697"/>
    <lineage>
        <taxon>Bacteria</taxon>
        <taxon>Pseudomonadati</taxon>
        <taxon>Pseudomonadota</taxon>
        <taxon>Gammaproteobacteria</taxon>
        <taxon>Oceanospirillales</taxon>
        <taxon>Oceanospirillaceae</taxon>
        <taxon>Nitrincola</taxon>
    </lineage>
</organism>
<dbReference type="EMBL" id="QKRX01000001">
    <property type="protein sequence ID" value="RAU19514.1"/>
    <property type="molecule type" value="Genomic_DNA"/>
</dbReference>
<keyword evidence="4" id="KW-1185">Reference proteome</keyword>
<dbReference type="SUPFAM" id="SSF55073">
    <property type="entry name" value="Nucleotide cyclase"/>
    <property type="match status" value="1"/>
</dbReference>
<protein>
    <recommendedName>
        <fullName evidence="2">GGDEF domain-containing protein</fullName>
    </recommendedName>
</protein>
<evidence type="ECO:0000259" key="2">
    <source>
        <dbReference type="Pfam" id="PF00990"/>
    </source>
</evidence>
<reference evidence="3 4" key="1">
    <citation type="submission" date="2018-06" db="EMBL/GenBank/DDBJ databases">
        <title>Nitrincola tibetense sp. nov., isolated from Lake XuguoCo on Tibetan Plateau.</title>
        <authorList>
            <person name="Xing P."/>
        </authorList>
    </citation>
    <scope>NUCLEOTIDE SEQUENCE [LARGE SCALE GENOMIC DNA]</scope>
    <source>
        <strain evidence="4">xg18</strain>
    </source>
</reference>
<keyword evidence="1" id="KW-0812">Transmembrane</keyword>
<dbReference type="InterPro" id="IPR000160">
    <property type="entry name" value="GGDEF_dom"/>
</dbReference>
<feature type="domain" description="GGDEF" evidence="2">
    <location>
        <begin position="51"/>
        <end position="91"/>
    </location>
</feature>
<evidence type="ECO:0000313" key="4">
    <source>
        <dbReference type="Proteomes" id="UP000250744"/>
    </source>
</evidence>
<feature type="transmembrane region" description="Helical" evidence="1">
    <location>
        <begin position="16"/>
        <end position="34"/>
    </location>
</feature>
<dbReference type="Gene3D" id="3.30.70.270">
    <property type="match status" value="1"/>
</dbReference>
<proteinExistence type="predicted"/>
<dbReference type="InterPro" id="IPR043128">
    <property type="entry name" value="Rev_trsase/Diguanyl_cyclase"/>
</dbReference>
<dbReference type="Proteomes" id="UP000250744">
    <property type="component" value="Unassembled WGS sequence"/>
</dbReference>
<gene>
    <name evidence="3" type="ORF">DN062_00005</name>
</gene>
<dbReference type="InterPro" id="IPR029787">
    <property type="entry name" value="Nucleotide_cyclase"/>
</dbReference>
<dbReference type="AlphaFoldDB" id="A0A364NR41"/>
<dbReference type="OrthoDB" id="9812260at2"/>
<comment type="caution">
    <text evidence="3">The sequence shown here is derived from an EMBL/GenBank/DDBJ whole genome shotgun (WGS) entry which is preliminary data.</text>
</comment>
<keyword evidence="1" id="KW-0472">Membrane</keyword>
<evidence type="ECO:0000256" key="1">
    <source>
        <dbReference type="SAM" id="Phobius"/>
    </source>
</evidence>
<sequence length="104" mass="11871">MLHIKLRGKSVLSQSFMFYAIITIVGGLILLHFYKSLQTRTAMERESETTVLHHCSASIGVPLFIDHQASQEDILKLAGLAMYQAKKEGRNIIRYFENSDKRSQ</sequence>